<reference evidence="2 3" key="3">
    <citation type="journal article" date="2013" name="Rice">
        <title>Improvement of the Oryza sativa Nipponbare reference genome using next generation sequence and optical map data.</title>
        <authorList>
            <person name="Kawahara Y."/>
            <person name="de la Bastide M."/>
            <person name="Hamilton J.P."/>
            <person name="Kanamori H."/>
            <person name="McCombie W.R."/>
            <person name="Ouyang S."/>
            <person name="Schwartz D.C."/>
            <person name="Tanaka T."/>
            <person name="Wu J."/>
            <person name="Zhou S."/>
            <person name="Childs K.L."/>
            <person name="Davidson R.M."/>
            <person name="Lin H."/>
            <person name="Quesada-Ocampo L."/>
            <person name="Vaillancourt B."/>
            <person name="Sakai H."/>
            <person name="Lee S.S."/>
            <person name="Kim J."/>
            <person name="Numa H."/>
            <person name="Itoh T."/>
            <person name="Buell C.R."/>
            <person name="Matsumoto T."/>
        </authorList>
    </citation>
    <scope>NUCLEOTIDE SEQUENCE [LARGE SCALE GENOMIC DNA]</scope>
    <source>
        <strain evidence="3">cv. Nipponbare</strain>
    </source>
</reference>
<reference evidence="2 3" key="2">
    <citation type="journal article" date="2013" name="Plant Cell Physiol.">
        <title>Rice Annotation Project Database (RAP-DB): an integrative and interactive database for rice genomics.</title>
        <authorList>
            <person name="Sakai H."/>
            <person name="Lee S.S."/>
            <person name="Tanaka T."/>
            <person name="Numa H."/>
            <person name="Kim J."/>
            <person name="Kawahara Y."/>
            <person name="Wakimoto H."/>
            <person name="Yang C.C."/>
            <person name="Iwamoto M."/>
            <person name="Abe T."/>
            <person name="Yamada Y."/>
            <person name="Muto A."/>
            <person name="Inokuchi H."/>
            <person name="Ikemura T."/>
            <person name="Matsumoto T."/>
            <person name="Sasaki T."/>
            <person name="Itoh T."/>
        </authorList>
    </citation>
    <scope>NUCLEOTIDE SEQUENCE [LARGE SCALE GENOMIC DNA]</scope>
    <source>
        <strain evidence="3">cv. Nipponbare</strain>
    </source>
</reference>
<dbReference type="PaxDb" id="39947-A0A0P0XB72"/>
<evidence type="ECO:0000313" key="2">
    <source>
        <dbReference type="EMBL" id="BAT03572.1"/>
    </source>
</evidence>
<gene>
    <name evidence="2" type="ordered locus">Os08g0118300</name>
    <name evidence="2" type="ORF">OSNPB_080118300</name>
</gene>
<keyword evidence="3" id="KW-1185">Reference proteome</keyword>
<accession>A0A0P0XB72</accession>
<protein>
    <submittedName>
        <fullName evidence="2">Os08g0118300 protein</fullName>
    </submittedName>
</protein>
<proteinExistence type="predicted"/>
<feature type="compositionally biased region" description="Basic residues" evidence="1">
    <location>
        <begin position="12"/>
        <end position="23"/>
    </location>
</feature>
<feature type="compositionally biased region" description="Low complexity" evidence="1">
    <location>
        <begin position="30"/>
        <end position="65"/>
    </location>
</feature>
<dbReference type="Proteomes" id="UP000059680">
    <property type="component" value="Chromosome 8"/>
</dbReference>
<dbReference type="Gramene" id="Os08t0118300-00">
    <property type="protein sequence ID" value="Os08t0118300-00"/>
    <property type="gene ID" value="Os08g0118300"/>
</dbReference>
<dbReference type="InParanoid" id="A0A0P0XB72"/>
<evidence type="ECO:0000313" key="3">
    <source>
        <dbReference type="Proteomes" id="UP000059680"/>
    </source>
</evidence>
<dbReference type="AlphaFoldDB" id="A0A0P0XB72"/>
<reference evidence="3" key="1">
    <citation type="journal article" date="2005" name="Nature">
        <title>The map-based sequence of the rice genome.</title>
        <authorList>
            <consortium name="International rice genome sequencing project (IRGSP)"/>
            <person name="Matsumoto T."/>
            <person name="Wu J."/>
            <person name="Kanamori H."/>
            <person name="Katayose Y."/>
            <person name="Fujisawa M."/>
            <person name="Namiki N."/>
            <person name="Mizuno H."/>
            <person name="Yamamoto K."/>
            <person name="Antonio B.A."/>
            <person name="Baba T."/>
            <person name="Sakata K."/>
            <person name="Nagamura Y."/>
            <person name="Aoki H."/>
            <person name="Arikawa K."/>
            <person name="Arita K."/>
            <person name="Bito T."/>
            <person name="Chiden Y."/>
            <person name="Fujitsuka N."/>
            <person name="Fukunaka R."/>
            <person name="Hamada M."/>
            <person name="Harada C."/>
            <person name="Hayashi A."/>
            <person name="Hijishita S."/>
            <person name="Honda M."/>
            <person name="Hosokawa S."/>
            <person name="Ichikawa Y."/>
            <person name="Idonuma A."/>
            <person name="Iijima M."/>
            <person name="Ikeda M."/>
            <person name="Ikeno M."/>
            <person name="Ito K."/>
            <person name="Ito S."/>
            <person name="Ito T."/>
            <person name="Ito Y."/>
            <person name="Ito Y."/>
            <person name="Iwabuchi A."/>
            <person name="Kamiya K."/>
            <person name="Karasawa W."/>
            <person name="Kurita K."/>
            <person name="Katagiri S."/>
            <person name="Kikuta A."/>
            <person name="Kobayashi H."/>
            <person name="Kobayashi N."/>
            <person name="Machita K."/>
            <person name="Maehara T."/>
            <person name="Masukawa M."/>
            <person name="Mizubayashi T."/>
            <person name="Mukai Y."/>
            <person name="Nagasaki H."/>
            <person name="Nagata Y."/>
            <person name="Naito S."/>
            <person name="Nakashima M."/>
            <person name="Nakama Y."/>
            <person name="Nakamichi Y."/>
            <person name="Nakamura M."/>
            <person name="Meguro A."/>
            <person name="Negishi M."/>
            <person name="Ohta I."/>
            <person name="Ohta T."/>
            <person name="Okamoto M."/>
            <person name="Ono N."/>
            <person name="Saji S."/>
            <person name="Sakaguchi M."/>
            <person name="Sakai K."/>
            <person name="Shibata M."/>
            <person name="Shimokawa T."/>
            <person name="Song J."/>
            <person name="Takazaki Y."/>
            <person name="Terasawa K."/>
            <person name="Tsugane M."/>
            <person name="Tsuji K."/>
            <person name="Ueda S."/>
            <person name="Waki K."/>
            <person name="Yamagata H."/>
            <person name="Yamamoto M."/>
            <person name="Yamamoto S."/>
            <person name="Yamane H."/>
            <person name="Yoshiki S."/>
            <person name="Yoshihara R."/>
            <person name="Yukawa K."/>
            <person name="Zhong H."/>
            <person name="Yano M."/>
            <person name="Yuan Q."/>
            <person name="Ouyang S."/>
            <person name="Liu J."/>
            <person name="Jones K.M."/>
            <person name="Gansberger K."/>
            <person name="Moffat K."/>
            <person name="Hill J."/>
            <person name="Bera J."/>
            <person name="Fadrosh D."/>
            <person name="Jin S."/>
            <person name="Johri S."/>
            <person name="Kim M."/>
            <person name="Overton L."/>
            <person name="Reardon M."/>
            <person name="Tsitrin T."/>
            <person name="Vuong H."/>
            <person name="Weaver B."/>
            <person name="Ciecko A."/>
            <person name="Tallon L."/>
            <person name="Jackson J."/>
            <person name="Pai G."/>
            <person name="Aken S.V."/>
            <person name="Utterback T."/>
            <person name="Reidmuller S."/>
            <person name="Feldblyum T."/>
            <person name="Hsiao J."/>
            <person name="Zismann V."/>
            <person name="Iobst S."/>
            <person name="de Vazeille A.R."/>
            <person name="Buell C.R."/>
            <person name="Ying K."/>
            <person name="Li Y."/>
            <person name="Lu T."/>
            <person name="Huang Y."/>
            <person name="Zhao Q."/>
            <person name="Feng Q."/>
            <person name="Zhang L."/>
            <person name="Zhu J."/>
            <person name="Weng Q."/>
            <person name="Mu J."/>
            <person name="Lu Y."/>
            <person name="Fan D."/>
            <person name="Liu Y."/>
            <person name="Guan J."/>
            <person name="Zhang Y."/>
            <person name="Yu S."/>
            <person name="Liu X."/>
            <person name="Zhang Y."/>
            <person name="Hong G."/>
            <person name="Han B."/>
            <person name="Choisne N."/>
            <person name="Demange N."/>
            <person name="Orjeda G."/>
            <person name="Samain S."/>
            <person name="Cattolico L."/>
            <person name="Pelletier E."/>
            <person name="Couloux A."/>
            <person name="Segurens B."/>
            <person name="Wincker P."/>
            <person name="D'Hont A."/>
            <person name="Scarpelli C."/>
            <person name="Weissenbach J."/>
            <person name="Salanoubat M."/>
            <person name="Quetier F."/>
            <person name="Yu Y."/>
            <person name="Kim H.R."/>
            <person name="Rambo T."/>
            <person name="Currie J."/>
            <person name="Collura K."/>
            <person name="Luo M."/>
            <person name="Yang T."/>
            <person name="Ammiraju J.S.S."/>
            <person name="Engler F."/>
            <person name="Soderlund C."/>
            <person name="Wing R.A."/>
            <person name="Palmer L.E."/>
            <person name="de la Bastide M."/>
            <person name="Spiegel L."/>
            <person name="Nascimento L."/>
            <person name="Zutavern T."/>
            <person name="O'Shaughnessy A."/>
            <person name="Dike S."/>
            <person name="Dedhia N."/>
            <person name="Preston R."/>
            <person name="Balija V."/>
            <person name="McCombie W.R."/>
            <person name="Chow T."/>
            <person name="Chen H."/>
            <person name="Chung M."/>
            <person name="Chen C."/>
            <person name="Shaw J."/>
            <person name="Wu H."/>
            <person name="Hsiao K."/>
            <person name="Chao Y."/>
            <person name="Chu M."/>
            <person name="Cheng C."/>
            <person name="Hour A."/>
            <person name="Lee P."/>
            <person name="Lin S."/>
            <person name="Lin Y."/>
            <person name="Liou J."/>
            <person name="Liu S."/>
            <person name="Hsing Y."/>
            <person name="Raghuvanshi S."/>
            <person name="Mohanty A."/>
            <person name="Bharti A.K."/>
            <person name="Gaur A."/>
            <person name="Gupta V."/>
            <person name="Kumar D."/>
            <person name="Ravi V."/>
            <person name="Vij S."/>
            <person name="Kapur A."/>
            <person name="Khurana P."/>
            <person name="Khurana P."/>
            <person name="Khurana J.P."/>
            <person name="Tyagi A.K."/>
            <person name="Gaikwad K."/>
            <person name="Singh A."/>
            <person name="Dalal V."/>
            <person name="Srivastava S."/>
            <person name="Dixit A."/>
            <person name="Pal A.K."/>
            <person name="Ghazi I.A."/>
            <person name="Yadav M."/>
            <person name="Pandit A."/>
            <person name="Bhargava A."/>
            <person name="Sureshbabu K."/>
            <person name="Batra K."/>
            <person name="Sharma T.R."/>
            <person name="Mohapatra T."/>
            <person name="Singh N.K."/>
            <person name="Messing J."/>
            <person name="Nelson A.B."/>
            <person name="Fuks G."/>
            <person name="Kavchok S."/>
            <person name="Keizer G."/>
            <person name="Linton E."/>
            <person name="Llaca V."/>
            <person name="Song R."/>
            <person name="Tanyolac B."/>
            <person name="Young S."/>
            <person name="Ho-Il K."/>
            <person name="Hahn J.H."/>
            <person name="Sangsakoo G."/>
            <person name="Vanavichit A."/>
            <person name="de Mattos Luiz.A.T."/>
            <person name="Zimmer P.D."/>
            <person name="Malone G."/>
            <person name="Dellagostin O."/>
            <person name="de Oliveira A.C."/>
            <person name="Bevan M."/>
            <person name="Bancroft I."/>
            <person name="Minx P."/>
            <person name="Cordum H."/>
            <person name="Wilson R."/>
            <person name="Cheng Z."/>
            <person name="Jin W."/>
            <person name="Jiang J."/>
            <person name="Leong S.A."/>
            <person name="Iwama H."/>
            <person name="Gojobori T."/>
            <person name="Itoh T."/>
            <person name="Niimura Y."/>
            <person name="Fujii Y."/>
            <person name="Habara T."/>
            <person name="Sakai H."/>
            <person name="Sato Y."/>
            <person name="Wilson G."/>
            <person name="Kumar K."/>
            <person name="McCouch S."/>
            <person name="Juretic N."/>
            <person name="Hoen D."/>
            <person name="Wright S."/>
            <person name="Bruskiewich R."/>
            <person name="Bureau T."/>
            <person name="Miyao A."/>
            <person name="Hirochika H."/>
            <person name="Nishikawa T."/>
            <person name="Kadowaki K."/>
            <person name="Sugiura M."/>
            <person name="Burr B."/>
            <person name="Sasaki T."/>
        </authorList>
    </citation>
    <scope>NUCLEOTIDE SEQUENCE [LARGE SCALE GENOMIC DNA]</scope>
    <source>
        <strain evidence="3">cv. Nipponbare</strain>
    </source>
</reference>
<dbReference type="EMBL" id="AP014964">
    <property type="protein sequence ID" value="BAT03572.1"/>
    <property type="molecule type" value="Genomic_DNA"/>
</dbReference>
<evidence type="ECO:0000256" key="1">
    <source>
        <dbReference type="SAM" id="MobiDB-lite"/>
    </source>
</evidence>
<sequence>MRAILSVSASSSRRKTRQPRRPRCVHERASTTAQSMSASTANTSEMSPVRSAPVSSSAVNPSSAAGRAGPFHVPRDCNEAMYYAIRKPPNSVMTLSSVSLQPRRSVTWKTSMNHLPSDEM</sequence>
<organism evidence="2 3">
    <name type="scientific">Oryza sativa subsp. japonica</name>
    <name type="common">Rice</name>
    <dbReference type="NCBI Taxonomy" id="39947"/>
    <lineage>
        <taxon>Eukaryota</taxon>
        <taxon>Viridiplantae</taxon>
        <taxon>Streptophyta</taxon>
        <taxon>Embryophyta</taxon>
        <taxon>Tracheophyta</taxon>
        <taxon>Spermatophyta</taxon>
        <taxon>Magnoliopsida</taxon>
        <taxon>Liliopsida</taxon>
        <taxon>Poales</taxon>
        <taxon>Poaceae</taxon>
        <taxon>BOP clade</taxon>
        <taxon>Oryzoideae</taxon>
        <taxon>Oryzeae</taxon>
        <taxon>Oryzinae</taxon>
        <taxon>Oryza</taxon>
        <taxon>Oryza sativa</taxon>
    </lineage>
</organism>
<feature type="region of interest" description="Disordered" evidence="1">
    <location>
        <begin position="1"/>
        <end position="71"/>
    </location>
</feature>
<name>A0A0P0XB72_ORYSJ</name>